<dbReference type="AlphaFoldDB" id="A0A8H9ZPL1"/>
<comment type="caution">
    <text evidence="1">The sequence shown here is derived from an EMBL/GenBank/DDBJ whole genome shotgun (WGS) entry which is preliminary data.</text>
</comment>
<protein>
    <submittedName>
        <fullName evidence="1">DUF2560 family protein</fullName>
    </submittedName>
</protein>
<dbReference type="RefSeq" id="WP_101839214.1">
    <property type="nucleotide sequence ID" value="NZ_JACNQW010000011.1"/>
</dbReference>
<gene>
    <name evidence="1" type="ORF">H8L09_17140</name>
</gene>
<proteinExistence type="predicted"/>
<dbReference type="Proteomes" id="UP000646540">
    <property type="component" value="Unassembled WGS sequence"/>
</dbReference>
<dbReference type="EMBL" id="JACNQW010000011">
    <property type="protein sequence ID" value="MBC5047081.1"/>
    <property type="molecule type" value="Genomic_DNA"/>
</dbReference>
<evidence type="ECO:0000313" key="2">
    <source>
        <dbReference type="Proteomes" id="UP000646540"/>
    </source>
</evidence>
<dbReference type="InterPro" id="IPR022544">
    <property type="entry name" value="Phage_P22_Orf80"/>
</dbReference>
<reference evidence="1" key="1">
    <citation type="submission" date="2020-08" db="EMBL/GenBank/DDBJ databases">
        <title>Genomic evolution and epidemiology of Klebsiella pneumoniae from a major hospital in Beijing, China, over a fifteen-year period: dissemination of known and novel high-risk clones.</title>
        <authorList>
            <person name="Palmieri M."/>
        </authorList>
    </citation>
    <scope>NUCLEOTIDE SEQUENCE</scope>
    <source>
        <strain evidence="1">K7050</strain>
    </source>
</reference>
<organism evidence="1 2">
    <name type="scientific">Klebsiella quasipneumoniae</name>
    <dbReference type="NCBI Taxonomy" id="1463165"/>
    <lineage>
        <taxon>Bacteria</taxon>
        <taxon>Pseudomonadati</taxon>
        <taxon>Pseudomonadota</taxon>
        <taxon>Gammaproteobacteria</taxon>
        <taxon>Enterobacterales</taxon>
        <taxon>Enterobacteriaceae</taxon>
        <taxon>Klebsiella/Raoultella group</taxon>
        <taxon>Klebsiella</taxon>
        <taxon>Klebsiella pneumoniae complex</taxon>
    </lineage>
</organism>
<accession>A0A8H9ZPL1</accession>
<evidence type="ECO:0000313" key="1">
    <source>
        <dbReference type="EMBL" id="MBC5047081.1"/>
    </source>
</evidence>
<sequence>MTEITTEQTNQLELLATLGYDTAATKVAVAFIQNDPFKHRLFIQQYSRVYSETDIVARATKAVQESVEAITVLSETTATDTADK</sequence>
<dbReference type="Pfam" id="PF10834">
    <property type="entry name" value="DUF2560"/>
    <property type="match status" value="1"/>
</dbReference>
<name>A0A8H9ZPL1_9ENTR</name>